<dbReference type="FunCoup" id="A0A4R5CCZ7">
    <property type="interactions" value="76"/>
</dbReference>
<feature type="signal peptide" evidence="1">
    <location>
        <begin position="1"/>
        <end position="24"/>
    </location>
</feature>
<name>A0A4R5CCZ7_9ACTN</name>
<dbReference type="InterPro" id="IPR030678">
    <property type="entry name" value="Peptide/Ni-bd"/>
</dbReference>
<dbReference type="GO" id="GO:0043190">
    <property type="term" value="C:ATP-binding cassette (ABC) transporter complex"/>
    <property type="evidence" value="ECO:0007669"/>
    <property type="project" value="InterPro"/>
</dbReference>
<reference evidence="3 4" key="1">
    <citation type="submission" date="2019-03" db="EMBL/GenBank/DDBJ databases">
        <title>Draft genome sequences of novel Actinobacteria.</title>
        <authorList>
            <person name="Sahin N."/>
            <person name="Ay H."/>
            <person name="Saygin H."/>
        </authorList>
    </citation>
    <scope>NUCLEOTIDE SEQUENCE [LARGE SCALE GENOMIC DNA]</scope>
    <source>
        <strain evidence="3 4">5K138</strain>
    </source>
</reference>
<evidence type="ECO:0000259" key="2">
    <source>
        <dbReference type="Pfam" id="PF00496"/>
    </source>
</evidence>
<evidence type="ECO:0000256" key="1">
    <source>
        <dbReference type="SAM" id="SignalP"/>
    </source>
</evidence>
<feature type="chain" id="PRO_5039531847" evidence="1">
    <location>
        <begin position="25"/>
        <end position="549"/>
    </location>
</feature>
<gene>
    <name evidence="3" type="ORF">E1269_31545</name>
</gene>
<keyword evidence="4" id="KW-1185">Reference proteome</keyword>
<protein>
    <submittedName>
        <fullName evidence="3">ABC transporter substrate-binding protein</fullName>
    </submittedName>
</protein>
<dbReference type="PROSITE" id="PS51257">
    <property type="entry name" value="PROKAR_LIPOPROTEIN"/>
    <property type="match status" value="1"/>
</dbReference>
<dbReference type="OrthoDB" id="9046151at2"/>
<dbReference type="GO" id="GO:1904680">
    <property type="term" value="F:peptide transmembrane transporter activity"/>
    <property type="evidence" value="ECO:0007669"/>
    <property type="project" value="TreeGrafter"/>
</dbReference>
<dbReference type="Gene3D" id="3.90.76.10">
    <property type="entry name" value="Dipeptide-binding Protein, Domain 1"/>
    <property type="match status" value="1"/>
</dbReference>
<accession>A0A4R5CCZ7</accession>
<proteinExistence type="predicted"/>
<dbReference type="SUPFAM" id="SSF53850">
    <property type="entry name" value="Periplasmic binding protein-like II"/>
    <property type="match status" value="1"/>
</dbReference>
<dbReference type="GO" id="GO:0015833">
    <property type="term" value="P:peptide transport"/>
    <property type="evidence" value="ECO:0007669"/>
    <property type="project" value="TreeGrafter"/>
</dbReference>
<dbReference type="InterPro" id="IPR039424">
    <property type="entry name" value="SBP_5"/>
</dbReference>
<dbReference type="GO" id="GO:0042597">
    <property type="term" value="C:periplasmic space"/>
    <property type="evidence" value="ECO:0007669"/>
    <property type="project" value="UniProtKB-ARBA"/>
</dbReference>
<dbReference type="Gene3D" id="3.40.190.10">
    <property type="entry name" value="Periplasmic binding protein-like II"/>
    <property type="match status" value="1"/>
</dbReference>
<dbReference type="AlphaFoldDB" id="A0A4R5CCZ7"/>
<dbReference type="RefSeq" id="WP_131902144.1">
    <property type="nucleotide sequence ID" value="NZ_SMKZ01000099.1"/>
</dbReference>
<feature type="domain" description="Solute-binding protein family 5" evidence="2">
    <location>
        <begin position="85"/>
        <end position="471"/>
    </location>
</feature>
<sequence>MRVSARKTALVGAAALALALSACGGDDDGDDEGSASGDGGGSVTVRGCNPENPLIPVNTNETCGGDVLDQLFSKLVRYDTETAEPMNEIAESIESEDNVTWTITLNDGWTFHDGTPITAQSFVDAWNYGAYGPNGNLNSYFFEPIVGYAEVAGTTDDAGAYVEGSATAETMSGLAVVDDLTFTATLVSPQSSFPLRLGYTAYSPMPEAFFEDPEAYGEAPIGSGPFQFESWEPNVEINLTAYPDYQGETQPSIDEVTFRIYENFDAAYNDLQADQLDIMPELPTSALAGDAYQNDLGERWLDRAVGVFQSVTFAPQTVDPSLSNATLRQAISMAIDRETIIEQIFSGTREAASGWVSPVVSGFEAGACGEFCNFDPDQARQLLDEAGGFSGPLTLSYNADADHQAWTEAVCNSISQELGIECVAQGVVDFATFRSQINAREMTGMFRTGWQMDYPSAENFLVPLYATGASSNDGDYSNPEFDAAVAEAATLQGEEAEAKYNEAEAMLAEDMASIPLWHYRIVAGWSTNVENVQITPFGTIDLLSVTTTS</sequence>
<dbReference type="PANTHER" id="PTHR30290">
    <property type="entry name" value="PERIPLASMIC BINDING COMPONENT OF ABC TRANSPORTER"/>
    <property type="match status" value="1"/>
</dbReference>
<dbReference type="PIRSF" id="PIRSF002741">
    <property type="entry name" value="MppA"/>
    <property type="match status" value="1"/>
</dbReference>
<dbReference type="InParanoid" id="A0A4R5CCZ7"/>
<dbReference type="Pfam" id="PF00496">
    <property type="entry name" value="SBP_bac_5"/>
    <property type="match status" value="1"/>
</dbReference>
<organism evidence="3 4">
    <name type="scientific">Jiangella asiatica</name>
    <dbReference type="NCBI Taxonomy" id="2530372"/>
    <lineage>
        <taxon>Bacteria</taxon>
        <taxon>Bacillati</taxon>
        <taxon>Actinomycetota</taxon>
        <taxon>Actinomycetes</taxon>
        <taxon>Jiangellales</taxon>
        <taxon>Jiangellaceae</taxon>
        <taxon>Jiangella</taxon>
    </lineage>
</organism>
<dbReference type="Proteomes" id="UP000294739">
    <property type="component" value="Unassembled WGS sequence"/>
</dbReference>
<evidence type="ECO:0000313" key="3">
    <source>
        <dbReference type="EMBL" id="TDD95012.1"/>
    </source>
</evidence>
<dbReference type="EMBL" id="SMKZ01000099">
    <property type="protein sequence ID" value="TDD95012.1"/>
    <property type="molecule type" value="Genomic_DNA"/>
</dbReference>
<dbReference type="PANTHER" id="PTHR30290:SF83">
    <property type="entry name" value="ABC TRANSPORTER SUBSTRATE-BINDING PROTEIN"/>
    <property type="match status" value="1"/>
</dbReference>
<comment type="caution">
    <text evidence="3">The sequence shown here is derived from an EMBL/GenBank/DDBJ whole genome shotgun (WGS) entry which is preliminary data.</text>
</comment>
<dbReference type="CDD" id="cd00995">
    <property type="entry name" value="PBP2_NikA_DppA_OppA_like"/>
    <property type="match status" value="1"/>
</dbReference>
<dbReference type="InterPro" id="IPR000914">
    <property type="entry name" value="SBP_5_dom"/>
</dbReference>
<dbReference type="Gene3D" id="3.10.105.10">
    <property type="entry name" value="Dipeptide-binding Protein, Domain 3"/>
    <property type="match status" value="1"/>
</dbReference>
<keyword evidence="1" id="KW-0732">Signal</keyword>
<evidence type="ECO:0000313" key="4">
    <source>
        <dbReference type="Proteomes" id="UP000294739"/>
    </source>
</evidence>